<gene>
    <name evidence="2" type="ORF">V1477_003068</name>
</gene>
<evidence type="ECO:0000313" key="3">
    <source>
        <dbReference type="Proteomes" id="UP001607303"/>
    </source>
</evidence>
<dbReference type="AlphaFoldDB" id="A0ABD2CTI6"/>
<reference evidence="2 3" key="1">
    <citation type="journal article" date="2024" name="Ann. Entomol. Soc. Am.">
        <title>Genomic analyses of the southern and eastern yellowjacket wasps (Hymenoptera: Vespidae) reveal evolutionary signatures of social life.</title>
        <authorList>
            <person name="Catto M.A."/>
            <person name="Caine P.B."/>
            <person name="Orr S.E."/>
            <person name="Hunt B.G."/>
            <person name="Goodisman M.A.D."/>
        </authorList>
    </citation>
    <scope>NUCLEOTIDE SEQUENCE [LARGE SCALE GENOMIC DNA]</scope>
    <source>
        <strain evidence="2">232</strain>
        <tissue evidence="2">Head and thorax</tissue>
    </source>
</reference>
<comment type="caution">
    <text evidence="2">The sequence shown here is derived from an EMBL/GenBank/DDBJ whole genome shotgun (WGS) entry which is preliminary data.</text>
</comment>
<keyword evidence="1" id="KW-0472">Membrane</keyword>
<feature type="transmembrane region" description="Helical" evidence="1">
    <location>
        <begin position="12"/>
        <end position="29"/>
    </location>
</feature>
<evidence type="ECO:0000313" key="2">
    <source>
        <dbReference type="EMBL" id="KAL2748425.1"/>
    </source>
</evidence>
<proteinExistence type="predicted"/>
<accession>A0ABD2CTI6</accession>
<sequence length="142" mass="16964">MLYHAYFRNSIQFFFIWTLVILWSLALYLHEWTLKYSQEAIRASIKEELIEIYNNLHCEVGILGFARRQQSRTFERLSQFSLALNFDEYTSQFSQYAFSVSNNEELMQNEMVERGYSPTRGDNKIGPLIDFYSYASDFDERT</sequence>
<organism evidence="2 3">
    <name type="scientific">Vespula maculifrons</name>
    <name type="common">Eastern yellow jacket</name>
    <name type="synonym">Wasp</name>
    <dbReference type="NCBI Taxonomy" id="7453"/>
    <lineage>
        <taxon>Eukaryota</taxon>
        <taxon>Metazoa</taxon>
        <taxon>Ecdysozoa</taxon>
        <taxon>Arthropoda</taxon>
        <taxon>Hexapoda</taxon>
        <taxon>Insecta</taxon>
        <taxon>Pterygota</taxon>
        <taxon>Neoptera</taxon>
        <taxon>Endopterygota</taxon>
        <taxon>Hymenoptera</taxon>
        <taxon>Apocrita</taxon>
        <taxon>Aculeata</taxon>
        <taxon>Vespoidea</taxon>
        <taxon>Vespidae</taxon>
        <taxon>Vespinae</taxon>
        <taxon>Vespula</taxon>
    </lineage>
</organism>
<evidence type="ECO:0000256" key="1">
    <source>
        <dbReference type="SAM" id="Phobius"/>
    </source>
</evidence>
<protein>
    <submittedName>
        <fullName evidence="2">Uncharacterized protein</fullName>
    </submittedName>
</protein>
<keyword evidence="1" id="KW-0812">Transmembrane</keyword>
<keyword evidence="3" id="KW-1185">Reference proteome</keyword>
<name>A0ABD2CTI6_VESMC</name>
<dbReference type="EMBL" id="JAYRBN010000031">
    <property type="protein sequence ID" value="KAL2748425.1"/>
    <property type="molecule type" value="Genomic_DNA"/>
</dbReference>
<keyword evidence="1" id="KW-1133">Transmembrane helix</keyword>
<dbReference type="Proteomes" id="UP001607303">
    <property type="component" value="Unassembled WGS sequence"/>
</dbReference>